<evidence type="ECO:0000313" key="2">
    <source>
        <dbReference type="Proteomes" id="UP000035159"/>
    </source>
</evidence>
<keyword evidence="2" id="KW-1185">Reference proteome</keyword>
<proteinExistence type="predicted"/>
<dbReference type="OrthoDB" id="40941at2"/>
<dbReference type="SUPFAM" id="SSF53448">
    <property type="entry name" value="Nucleotide-diphospho-sugar transferases"/>
    <property type="match status" value="1"/>
</dbReference>
<accession>A0A0G2ZCB1</accession>
<protein>
    <recommendedName>
        <fullName evidence="3">Glycosyltransferase 2-like domain-containing protein</fullName>
    </recommendedName>
</protein>
<name>A0A0G2ZCB1_9BACT</name>
<dbReference type="Gene3D" id="3.90.550.10">
    <property type="entry name" value="Spore Coat Polysaccharide Biosynthesis Protein SpsA, Chain A"/>
    <property type="match status" value="1"/>
</dbReference>
<dbReference type="KEGG" id="kpf:IX53_04430"/>
<dbReference type="Pfam" id="PF13641">
    <property type="entry name" value="Glyco_tranf_2_3"/>
    <property type="match status" value="1"/>
</dbReference>
<sequence>MKTCIVIPTYWGKEKGEEVVFDHPTPLENDGTLHRTLQNLSQFEEIKTGEIKVIIVGVSNHSELKKAVEERLNDYISPFNRYMDVVLKSYSWLEELKTELNLNEEIIELIEPLGYPQVRNLCLIAALESNCDIAIFLDDDELVMDKEFFKTATEDLLEKGPDNGVIHGKAGYYVEKEKQLETVPHWQKTQAMKETFSKLFSNNRRYIATMIALGGNMVMSRELMENIPFDPEITRGEDMDYLFNARLLGYRFYFDKELRIKHLPPEKGTPQWKKTREDIFRFLYSRQKYKEHFNYPEVQKIAFEELMPYPGLFMGDDLEERIYEYCKFMALKSLSKGDTLCAHEWLTNSAIPFDYKTQAVIEKYLERVKLWKALTTSVKEKSM</sequence>
<evidence type="ECO:0000313" key="1">
    <source>
        <dbReference type="EMBL" id="AKI97179.1"/>
    </source>
</evidence>
<dbReference type="EMBL" id="CP011232">
    <property type="protein sequence ID" value="AKI97179.1"/>
    <property type="molecule type" value="Genomic_DNA"/>
</dbReference>
<dbReference type="Proteomes" id="UP000035159">
    <property type="component" value="Chromosome"/>
</dbReference>
<dbReference type="RefSeq" id="WP_047754313.1">
    <property type="nucleotide sequence ID" value="NZ_CAJUHA010000008.1"/>
</dbReference>
<dbReference type="AlphaFoldDB" id="A0A0G2ZCB1"/>
<dbReference type="STRING" id="1330330.IX53_04430"/>
<dbReference type="InterPro" id="IPR029044">
    <property type="entry name" value="Nucleotide-diphossugar_trans"/>
</dbReference>
<gene>
    <name evidence="1" type="ORF">IX53_04430</name>
</gene>
<organism evidence="1 2">
    <name type="scientific">Kosmotoga pacifica</name>
    <dbReference type="NCBI Taxonomy" id="1330330"/>
    <lineage>
        <taxon>Bacteria</taxon>
        <taxon>Thermotogati</taxon>
        <taxon>Thermotogota</taxon>
        <taxon>Thermotogae</taxon>
        <taxon>Kosmotogales</taxon>
        <taxon>Kosmotogaceae</taxon>
        <taxon>Kosmotoga</taxon>
    </lineage>
</organism>
<dbReference type="PATRIC" id="fig|1330330.3.peg.888"/>
<reference evidence="1 2" key="1">
    <citation type="submission" date="2015-04" db="EMBL/GenBank/DDBJ databases">
        <title>Complete Genome Sequence of Kosmotoga pacifica SLHLJ1.</title>
        <authorList>
            <person name="Jiang L.J."/>
            <person name="Shao Z.Z."/>
            <person name="Jebbar M."/>
        </authorList>
    </citation>
    <scope>NUCLEOTIDE SEQUENCE [LARGE SCALE GENOMIC DNA]</scope>
    <source>
        <strain evidence="1 2">SLHLJ1</strain>
    </source>
</reference>
<evidence type="ECO:0008006" key="3">
    <source>
        <dbReference type="Google" id="ProtNLM"/>
    </source>
</evidence>